<accession>A0A928VHZ0</accession>
<gene>
    <name evidence="3" type="ORF">IQ266_04120</name>
</gene>
<dbReference type="Proteomes" id="UP000625316">
    <property type="component" value="Unassembled WGS sequence"/>
</dbReference>
<keyword evidence="4" id="KW-1185">Reference proteome</keyword>
<dbReference type="GO" id="GO:0004197">
    <property type="term" value="F:cysteine-type endopeptidase activity"/>
    <property type="evidence" value="ECO:0007669"/>
    <property type="project" value="InterPro"/>
</dbReference>
<dbReference type="InterPro" id="IPR025493">
    <property type="entry name" value="DUF4384"/>
</dbReference>
<proteinExistence type="predicted"/>
<name>A0A928VHZ0_9CYAN</name>
<organism evidence="3 4">
    <name type="scientific">Romeriopsis navalis LEGE 11480</name>
    <dbReference type="NCBI Taxonomy" id="2777977"/>
    <lineage>
        <taxon>Bacteria</taxon>
        <taxon>Bacillati</taxon>
        <taxon>Cyanobacteriota</taxon>
        <taxon>Cyanophyceae</taxon>
        <taxon>Leptolyngbyales</taxon>
        <taxon>Leptolyngbyaceae</taxon>
        <taxon>Romeriopsis</taxon>
        <taxon>Romeriopsis navalis</taxon>
    </lineage>
</organism>
<feature type="domain" description="Peptidase C14 caspase" evidence="1">
    <location>
        <begin position="45"/>
        <end position="345"/>
    </location>
</feature>
<dbReference type="Gene3D" id="3.40.50.1460">
    <property type="match status" value="1"/>
</dbReference>
<dbReference type="Pfam" id="PF14326">
    <property type="entry name" value="DUF4384"/>
    <property type="match status" value="1"/>
</dbReference>
<reference evidence="3" key="1">
    <citation type="submission" date="2020-10" db="EMBL/GenBank/DDBJ databases">
        <authorList>
            <person name="Castelo-Branco R."/>
            <person name="Eusebio N."/>
            <person name="Adriana R."/>
            <person name="Vieira A."/>
            <person name="Brugerolle De Fraissinette N."/>
            <person name="Rezende De Castro R."/>
            <person name="Schneider M.P."/>
            <person name="Vasconcelos V."/>
            <person name="Leao P.N."/>
        </authorList>
    </citation>
    <scope>NUCLEOTIDE SEQUENCE</scope>
    <source>
        <strain evidence="3">LEGE 11480</strain>
    </source>
</reference>
<dbReference type="PANTHER" id="PTHR48104:SF30">
    <property type="entry name" value="METACASPASE-1"/>
    <property type="match status" value="1"/>
</dbReference>
<dbReference type="InterPro" id="IPR050452">
    <property type="entry name" value="Metacaspase"/>
</dbReference>
<dbReference type="PROSITE" id="PS51318">
    <property type="entry name" value="TAT"/>
    <property type="match status" value="1"/>
</dbReference>
<protein>
    <submittedName>
        <fullName evidence="3">Caspase family protein</fullName>
    </submittedName>
</protein>
<evidence type="ECO:0000259" key="2">
    <source>
        <dbReference type="Pfam" id="PF14326"/>
    </source>
</evidence>
<dbReference type="AlphaFoldDB" id="A0A928VHZ0"/>
<dbReference type="InterPro" id="IPR006311">
    <property type="entry name" value="TAT_signal"/>
</dbReference>
<sequence length="761" mass="82172">MSLMKRRHFLQAAGSTLAALGLSQADFLLQADRYSQVLAKGKPGRKLALLVGINRYPRKVGKLRGCLTDVELQWELLVNRYGFNPKDILVLADRRLSFLDYVPDQPTRENILSAYESHLIRQADADTTAVFHFSGHGALVKDPNPLPELIKNVNGVKTVAKNPDGVTGSILPLDRLTGYADEVDDITGRTLYLLTALLAQKTPNITTVLDSCHSGGGFRGNAMVRAVNRPDGGFYDSSEAEIDYQKSLLRKLKLDEVGFQALRQKGIAAGVAIGSANYNELAADAPIWSPNGKFYAGALTYTLTRYLWQQPVNESLDRVFVNISRKARDIGSSAKVIQEPLYQTSNDKHYPQQPIYLSNPANAYADAAVRKVSKEGQIHYWMGGLASSSLDQSIKGTIFSAIDAAGQEVGQIEHQGRGARLVGYGRLVKGAKQAIKPGVLLREKVRGLPTDVKLKVALDESLGVDLTVAREVLQEMRGVEVVEADQPVAFQIARMNDRYQSRAGVDTHGVKDLEQHTVGLVEGELQPLVPTFGMPNEPIEDAMDRLRSKLQSFRAREILKAMGGVDVASGNQRGTLQVSAEASAKSPQGKVGDSKFVSGSRINLVIENTGRQDVYVGVVAIGSAGNLRVLYPYFGAGSIAEEKARVAAGRKLVLPEDGVEFPLGAPGTLEILTFSSHKPINKALTALQSIASSGRGGVPSRGGEIPADPLMGDDAIDSMSALLGDVDQNSRSEILVRRTVKAVDTSLFSVVPTLIEVVAGK</sequence>
<evidence type="ECO:0000313" key="4">
    <source>
        <dbReference type="Proteomes" id="UP000625316"/>
    </source>
</evidence>
<dbReference type="EMBL" id="JADEXQ010000009">
    <property type="protein sequence ID" value="MBE9028948.1"/>
    <property type="molecule type" value="Genomic_DNA"/>
</dbReference>
<comment type="caution">
    <text evidence="3">The sequence shown here is derived from an EMBL/GenBank/DDBJ whole genome shotgun (WGS) entry which is preliminary data.</text>
</comment>
<evidence type="ECO:0000259" key="1">
    <source>
        <dbReference type="Pfam" id="PF00656"/>
    </source>
</evidence>
<dbReference type="GO" id="GO:0005737">
    <property type="term" value="C:cytoplasm"/>
    <property type="evidence" value="ECO:0007669"/>
    <property type="project" value="TreeGrafter"/>
</dbReference>
<dbReference type="InterPro" id="IPR011600">
    <property type="entry name" value="Pept_C14_caspase"/>
</dbReference>
<dbReference type="GO" id="GO:0006508">
    <property type="term" value="P:proteolysis"/>
    <property type="evidence" value="ECO:0007669"/>
    <property type="project" value="InterPro"/>
</dbReference>
<evidence type="ECO:0000313" key="3">
    <source>
        <dbReference type="EMBL" id="MBE9028948.1"/>
    </source>
</evidence>
<dbReference type="PANTHER" id="PTHR48104">
    <property type="entry name" value="METACASPASE-4"/>
    <property type="match status" value="1"/>
</dbReference>
<feature type="domain" description="DUF4384" evidence="2">
    <location>
        <begin position="598"/>
        <end position="679"/>
    </location>
</feature>
<dbReference type="Pfam" id="PF00656">
    <property type="entry name" value="Peptidase_C14"/>
    <property type="match status" value="1"/>
</dbReference>